<evidence type="ECO:0000256" key="1">
    <source>
        <dbReference type="SAM" id="SignalP"/>
    </source>
</evidence>
<dbReference type="AlphaFoldDB" id="A0A8H7M599"/>
<organism evidence="2 3">
    <name type="scientific">Rhizoctonia solani</name>
    <dbReference type="NCBI Taxonomy" id="456999"/>
    <lineage>
        <taxon>Eukaryota</taxon>
        <taxon>Fungi</taxon>
        <taxon>Dikarya</taxon>
        <taxon>Basidiomycota</taxon>
        <taxon>Agaricomycotina</taxon>
        <taxon>Agaricomycetes</taxon>
        <taxon>Cantharellales</taxon>
        <taxon>Ceratobasidiaceae</taxon>
        <taxon>Rhizoctonia</taxon>
    </lineage>
</organism>
<proteinExistence type="predicted"/>
<feature type="signal peptide" evidence="1">
    <location>
        <begin position="1"/>
        <end position="23"/>
    </location>
</feature>
<gene>
    <name evidence="2" type="ORF">RHS01_01503</name>
</gene>
<accession>A0A8H7M599</accession>
<evidence type="ECO:0000313" key="2">
    <source>
        <dbReference type="EMBL" id="KAF8760205.1"/>
    </source>
</evidence>
<evidence type="ECO:0000313" key="3">
    <source>
        <dbReference type="Proteomes" id="UP000614334"/>
    </source>
</evidence>
<reference evidence="2" key="1">
    <citation type="submission" date="2020-09" db="EMBL/GenBank/DDBJ databases">
        <title>Comparative genome analyses of four rice-infecting Rhizoctonia solani isolates reveal extensive enrichment of homogalacturonan modification genes.</title>
        <authorList>
            <person name="Lee D.-Y."/>
            <person name="Jeon J."/>
            <person name="Kim K.-T."/>
            <person name="Cheong K."/>
            <person name="Song H."/>
            <person name="Choi G."/>
            <person name="Ko J."/>
            <person name="Opiyo S.O."/>
            <person name="Zuo S."/>
            <person name="Madhav S."/>
            <person name="Lee Y.-H."/>
            <person name="Wang G.-L."/>
        </authorList>
    </citation>
    <scope>NUCLEOTIDE SEQUENCE</scope>
    <source>
        <strain evidence="2">AG1-IA B2</strain>
    </source>
</reference>
<protein>
    <submittedName>
        <fullName evidence="2">Uncharacterized protein</fullName>
    </submittedName>
</protein>
<feature type="chain" id="PRO_5034915310" evidence="1">
    <location>
        <begin position="24"/>
        <end position="177"/>
    </location>
</feature>
<comment type="caution">
    <text evidence="2">The sequence shown here is derived from an EMBL/GenBank/DDBJ whole genome shotgun (WGS) entry which is preliminary data.</text>
</comment>
<name>A0A8H7M599_9AGAM</name>
<keyword evidence="1" id="KW-0732">Signal</keyword>
<sequence>MSRTLLDCFTLQQLHYLFLLTTADPVDNSNGEQLPDGEERAEMFVQEATKYYETLGHRSSSVQATLLAPGVNTEGLPGGENLHYALQESLVESEAWAALAQTIEALQTQTSLKMILATLLSRPQGTSPPNTSLGVVDSDLSGVFGVPFDGNSLLVFGVPAPQSFLPHLGPVYLRCTL</sequence>
<dbReference type="EMBL" id="JACYCF010000002">
    <property type="protein sequence ID" value="KAF8760205.1"/>
    <property type="molecule type" value="Genomic_DNA"/>
</dbReference>
<dbReference type="Proteomes" id="UP000614334">
    <property type="component" value="Unassembled WGS sequence"/>
</dbReference>